<sequence>MKGRHYFLAALACALFSFTSLARSADEFPSADIAARGLQDVDFPRMQKLARDVYAYEGLHSPLPNGVVFNTVSLIVVTSDGVLVADGQGDVWQTKLMIESIKKLTSKPVKYVVVASDHPDHVGGNAAFKAEYPGVEFISTSASQKKLWNTSTRPAQIVDDERTLKLGRTEMQVLNLGRAHTGGDLAVYLPKSKVLFLGEIYMRGLFPAMRSAYPSEWLAALEKAQAMDVAWYVTGHGFVDDAVTMERDLEVYKQAIAAVIKESKRLHAAGYACVSTKDCAAVQKADWGQYAAWPASANQAPYVIKRIYQEIEGTLDATATSSRSNLVDLWASGKAAFGEYVTQMHRPGEPRSDEPPRYTVQTGLDLAANPLLDYAFLNLEQHYDLESARNVAKGLGSGTPDEAMALLVRIPPISEDGVEVSRARVKELLALGADGVVLPHVRSAEEARTAISFFEGYNVWSPSNPDGDVVAMLLVEDPDVFADLEEIANMPGYSVLACGIGSLTNALGGDREAAEKLNLEVLAHSQRVGMADVITANPESVEMRVKQGFLGLLVYGPKAAETVRLGRAAAGR</sequence>
<dbReference type="GO" id="GO:0003824">
    <property type="term" value="F:catalytic activity"/>
    <property type="evidence" value="ECO:0007669"/>
    <property type="project" value="InterPro"/>
</dbReference>
<dbReference type="InterPro" id="IPR050855">
    <property type="entry name" value="NDM-1-like"/>
</dbReference>
<reference evidence="5 6" key="1">
    <citation type="submission" date="2016-06" db="EMBL/GenBank/DDBJ databases">
        <title>Complete genome sequence of a deep-branching marine Gamma Proteobacterium Woeseia oceani type strain XK5.</title>
        <authorList>
            <person name="Mu D."/>
            <person name="Du Z."/>
        </authorList>
    </citation>
    <scope>NUCLEOTIDE SEQUENCE [LARGE SCALE GENOMIC DNA]</scope>
    <source>
        <strain evidence="5 6">XK5</strain>
    </source>
</reference>
<dbReference type="Proteomes" id="UP000092695">
    <property type="component" value="Chromosome"/>
</dbReference>
<feature type="domain" description="Metallo-beta-lactamase" evidence="4">
    <location>
        <begin position="70"/>
        <end position="236"/>
    </location>
</feature>
<proteinExistence type="inferred from homology"/>
<dbReference type="CDD" id="cd16282">
    <property type="entry name" value="metallo-hydrolase-like_MBL-fold"/>
    <property type="match status" value="1"/>
</dbReference>
<gene>
    <name evidence="5" type="ORF">BA177_13840</name>
</gene>
<dbReference type="KEGG" id="woc:BA177_13840"/>
<keyword evidence="2" id="KW-0479">Metal-binding</keyword>
<evidence type="ECO:0000256" key="1">
    <source>
        <dbReference type="ARBA" id="ARBA00005250"/>
    </source>
</evidence>
<dbReference type="AlphaFoldDB" id="A0A193LI01"/>
<keyword evidence="3" id="KW-0732">Signal</keyword>
<keyword evidence="6" id="KW-1185">Reference proteome</keyword>
<dbReference type="Gene3D" id="3.20.20.60">
    <property type="entry name" value="Phosphoenolpyruvate-binding domains"/>
    <property type="match status" value="1"/>
</dbReference>
<feature type="chain" id="PRO_5008260294" description="Metallo-beta-lactamase domain-containing protein" evidence="3">
    <location>
        <begin position="23"/>
        <end position="572"/>
    </location>
</feature>
<accession>A0A193LI01</accession>
<evidence type="ECO:0000313" key="6">
    <source>
        <dbReference type="Proteomes" id="UP000092695"/>
    </source>
</evidence>
<dbReference type="OrthoDB" id="9769598at2"/>
<dbReference type="EMBL" id="CP016268">
    <property type="protein sequence ID" value="ANO52132.1"/>
    <property type="molecule type" value="Genomic_DNA"/>
</dbReference>
<evidence type="ECO:0000256" key="3">
    <source>
        <dbReference type="SAM" id="SignalP"/>
    </source>
</evidence>
<dbReference type="InterPro" id="IPR001279">
    <property type="entry name" value="Metallo-B-lactamas"/>
</dbReference>
<comment type="similarity">
    <text evidence="1">Belongs to the metallo-beta-lactamase superfamily. Class-B beta-lactamase family.</text>
</comment>
<dbReference type="RefSeq" id="WP_068617157.1">
    <property type="nucleotide sequence ID" value="NZ_CP016268.1"/>
</dbReference>
<dbReference type="SUPFAM" id="SSF51621">
    <property type="entry name" value="Phosphoenolpyruvate/pyruvate domain"/>
    <property type="match status" value="1"/>
</dbReference>
<dbReference type="InterPro" id="IPR015813">
    <property type="entry name" value="Pyrv/PenolPyrv_kinase-like_dom"/>
</dbReference>
<evidence type="ECO:0000313" key="5">
    <source>
        <dbReference type="EMBL" id="ANO52132.1"/>
    </source>
</evidence>
<dbReference type="STRING" id="1548547.BA177_13840"/>
<organism evidence="5 6">
    <name type="scientific">Woeseia oceani</name>
    <dbReference type="NCBI Taxonomy" id="1548547"/>
    <lineage>
        <taxon>Bacteria</taxon>
        <taxon>Pseudomonadati</taxon>
        <taxon>Pseudomonadota</taxon>
        <taxon>Gammaproteobacteria</taxon>
        <taxon>Woeseiales</taxon>
        <taxon>Woeseiaceae</taxon>
        <taxon>Woeseia</taxon>
    </lineage>
</organism>
<evidence type="ECO:0000259" key="4">
    <source>
        <dbReference type="SMART" id="SM00849"/>
    </source>
</evidence>
<dbReference type="PANTHER" id="PTHR42951">
    <property type="entry name" value="METALLO-BETA-LACTAMASE DOMAIN-CONTAINING"/>
    <property type="match status" value="1"/>
</dbReference>
<protein>
    <recommendedName>
        <fullName evidence="4">Metallo-beta-lactamase domain-containing protein</fullName>
    </recommendedName>
</protein>
<dbReference type="SUPFAM" id="SSF56281">
    <property type="entry name" value="Metallo-hydrolase/oxidoreductase"/>
    <property type="match status" value="1"/>
</dbReference>
<dbReference type="GO" id="GO:0017001">
    <property type="term" value="P:antibiotic catabolic process"/>
    <property type="evidence" value="ECO:0007669"/>
    <property type="project" value="UniProtKB-ARBA"/>
</dbReference>
<dbReference type="InterPro" id="IPR040442">
    <property type="entry name" value="Pyrv_kinase-like_dom_sf"/>
</dbReference>
<dbReference type="InterPro" id="IPR036866">
    <property type="entry name" value="RibonucZ/Hydroxyglut_hydro"/>
</dbReference>
<dbReference type="Gene3D" id="3.60.15.10">
    <property type="entry name" value="Ribonuclease Z/Hydroxyacylglutathione hydrolase-like"/>
    <property type="match status" value="1"/>
</dbReference>
<feature type="signal peptide" evidence="3">
    <location>
        <begin position="1"/>
        <end position="22"/>
    </location>
</feature>
<dbReference type="SMART" id="SM00849">
    <property type="entry name" value="Lactamase_B"/>
    <property type="match status" value="1"/>
</dbReference>
<dbReference type="PANTHER" id="PTHR42951:SF4">
    <property type="entry name" value="ACYL-COENZYME A THIOESTERASE MBLAC2"/>
    <property type="match status" value="1"/>
</dbReference>
<dbReference type="GO" id="GO:0046872">
    <property type="term" value="F:metal ion binding"/>
    <property type="evidence" value="ECO:0007669"/>
    <property type="project" value="UniProtKB-KW"/>
</dbReference>
<evidence type="ECO:0000256" key="2">
    <source>
        <dbReference type="ARBA" id="ARBA00022723"/>
    </source>
</evidence>
<name>A0A193LI01_9GAMM</name>
<dbReference type="Pfam" id="PF00753">
    <property type="entry name" value="Lactamase_B"/>
    <property type="match status" value="1"/>
</dbReference>